<protein>
    <submittedName>
        <fullName evidence="1">Uncharacterized protein</fullName>
    </submittedName>
</protein>
<proteinExistence type="predicted"/>
<evidence type="ECO:0000313" key="2">
    <source>
        <dbReference type="Proteomes" id="UP000266861"/>
    </source>
</evidence>
<dbReference type="EMBL" id="PQFF01000504">
    <property type="protein sequence ID" value="RHZ46871.1"/>
    <property type="molecule type" value="Genomic_DNA"/>
</dbReference>
<organism evidence="1 2">
    <name type="scientific">Diversispora epigaea</name>
    <dbReference type="NCBI Taxonomy" id="1348612"/>
    <lineage>
        <taxon>Eukaryota</taxon>
        <taxon>Fungi</taxon>
        <taxon>Fungi incertae sedis</taxon>
        <taxon>Mucoromycota</taxon>
        <taxon>Glomeromycotina</taxon>
        <taxon>Glomeromycetes</taxon>
        <taxon>Diversisporales</taxon>
        <taxon>Diversisporaceae</taxon>
        <taxon>Diversispora</taxon>
    </lineage>
</organism>
<name>A0A397G765_9GLOM</name>
<gene>
    <name evidence="1" type="ORF">Glove_606g71</name>
</gene>
<evidence type="ECO:0000313" key="1">
    <source>
        <dbReference type="EMBL" id="RHZ46871.1"/>
    </source>
</evidence>
<sequence>MLVADDFELEELANEIRDDLQIKEVQIWDYVSESYSSYKPWKMVQEKYYYIKNYIVTVSTIYSLLHLSADEVLNSNKPYKKILNKQLWKDIDYRIQKYKLLILQKITHIDLNRSEDGFVLQTLVDICNGHAVAEVNGTDEILGGHNPLEWDNRNTFNGLKFLAK</sequence>
<dbReference type="AlphaFoldDB" id="A0A397G765"/>
<keyword evidence="2" id="KW-1185">Reference proteome</keyword>
<reference evidence="1 2" key="1">
    <citation type="submission" date="2018-08" db="EMBL/GenBank/DDBJ databases">
        <title>Genome and evolution of the arbuscular mycorrhizal fungus Diversispora epigaea (formerly Glomus versiforme) and its bacterial endosymbionts.</title>
        <authorList>
            <person name="Sun X."/>
            <person name="Fei Z."/>
            <person name="Harrison M."/>
        </authorList>
    </citation>
    <scope>NUCLEOTIDE SEQUENCE [LARGE SCALE GENOMIC DNA]</scope>
    <source>
        <strain evidence="1 2">IT104</strain>
    </source>
</reference>
<dbReference type="Proteomes" id="UP000266861">
    <property type="component" value="Unassembled WGS sequence"/>
</dbReference>
<comment type="caution">
    <text evidence="1">The sequence shown here is derived from an EMBL/GenBank/DDBJ whole genome shotgun (WGS) entry which is preliminary data.</text>
</comment>
<accession>A0A397G765</accession>